<reference evidence="1" key="2">
    <citation type="submission" date="2020-06" db="EMBL/GenBank/DDBJ databases">
        <title>Helianthus annuus Genome sequencing and assembly Release 2.</title>
        <authorList>
            <person name="Gouzy J."/>
            <person name="Langlade N."/>
            <person name="Munos S."/>
        </authorList>
    </citation>
    <scope>NUCLEOTIDE SEQUENCE</scope>
    <source>
        <tissue evidence="1">Leaves</tissue>
    </source>
</reference>
<keyword evidence="2" id="KW-1185">Reference proteome</keyword>
<dbReference type="AlphaFoldDB" id="A0A9K3IWE3"/>
<evidence type="ECO:0000313" key="1">
    <source>
        <dbReference type="EMBL" id="KAF5804197.1"/>
    </source>
</evidence>
<gene>
    <name evidence="1" type="ORF">HanXRQr2_Chr05g0194341</name>
</gene>
<reference evidence="1" key="1">
    <citation type="journal article" date="2017" name="Nature">
        <title>The sunflower genome provides insights into oil metabolism, flowering and Asterid evolution.</title>
        <authorList>
            <person name="Badouin H."/>
            <person name="Gouzy J."/>
            <person name="Grassa C.J."/>
            <person name="Murat F."/>
            <person name="Staton S.E."/>
            <person name="Cottret L."/>
            <person name="Lelandais-Briere C."/>
            <person name="Owens G.L."/>
            <person name="Carrere S."/>
            <person name="Mayjonade B."/>
            <person name="Legrand L."/>
            <person name="Gill N."/>
            <person name="Kane N.C."/>
            <person name="Bowers J.E."/>
            <person name="Hubner S."/>
            <person name="Bellec A."/>
            <person name="Berard A."/>
            <person name="Berges H."/>
            <person name="Blanchet N."/>
            <person name="Boniface M.C."/>
            <person name="Brunel D."/>
            <person name="Catrice O."/>
            <person name="Chaidir N."/>
            <person name="Claudel C."/>
            <person name="Donnadieu C."/>
            <person name="Faraut T."/>
            <person name="Fievet G."/>
            <person name="Helmstetter N."/>
            <person name="King M."/>
            <person name="Knapp S.J."/>
            <person name="Lai Z."/>
            <person name="Le Paslier M.C."/>
            <person name="Lippi Y."/>
            <person name="Lorenzon L."/>
            <person name="Mandel J.R."/>
            <person name="Marage G."/>
            <person name="Marchand G."/>
            <person name="Marquand E."/>
            <person name="Bret-Mestries E."/>
            <person name="Morien E."/>
            <person name="Nambeesan S."/>
            <person name="Nguyen T."/>
            <person name="Pegot-Espagnet P."/>
            <person name="Pouilly N."/>
            <person name="Raftis F."/>
            <person name="Sallet E."/>
            <person name="Schiex T."/>
            <person name="Thomas J."/>
            <person name="Vandecasteele C."/>
            <person name="Vares D."/>
            <person name="Vear F."/>
            <person name="Vautrin S."/>
            <person name="Crespi M."/>
            <person name="Mangin B."/>
            <person name="Burke J.M."/>
            <person name="Salse J."/>
            <person name="Munos S."/>
            <person name="Vincourt P."/>
            <person name="Rieseberg L.H."/>
            <person name="Langlade N.B."/>
        </authorList>
    </citation>
    <scope>NUCLEOTIDE SEQUENCE</scope>
    <source>
        <tissue evidence="1">Leaves</tissue>
    </source>
</reference>
<sequence length="57" mass="6848">MQVIVEIEVLHLEQSCVQIKEHRVQYHEISSYLQKPWASNEINLKNFLHEPSWENSD</sequence>
<dbReference type="EMBL" id="MNCJ02000320">
    <property type="protein sequence ID" value="KAF5804197.1"/>
    <property type="molecule type" value="Genomic_DNA"/>
</dbReference>
<comment type="caution">
    <text evidence="1">The sequence shown here is derived from an EMBL/GenBank/DDBJ whole genome shotgun (WGS) entry which is preliminary data.</text>
</comment>
<dbReference type="Proteomes" id="UP000215914">
    <property type="component" value="Unassembled WGS sequence"/>
</dbReference>
<evidence type="ECO:0000313" key="2">
    <source>
        <dbReference type="Proteomes" id="UP000215914"/>
    </source>
</evidence>
<protein>
    <submittedName>
        <fullName evidence="1">Uncharacterized protein</fullName>
    </submittedName>
</protein>
<organism evidence="1 2">
    <name type="scientific">Helianthus annuus</name>
    <name type="common">Common sunflower</name>
    <dbReference type="NCBI Taxonomy" id="4232"/>
    <lineage>
        <taxon>Eukaryota</taxon>
        <taxon>Viridiplantae</taxon>
        <taxon>Streptophyta</taxon>
        <taxon>Embryophyta</taxon>
        <taxon>Tracheophyta</taxon>
        <taxon>Spermatophyta</taxon>
        <taxon>Magnoliopsida</taxon>
        <taxon>eudicotyledons</taxon>
        <taxon>Gunneridae</taxon>
        <taxon>Pentapetalae</taxon>
        <taxon>asterids</taxon>
        <taxon>campanulids</taxon>
        <taxon>Asterales</taxon>
        <taxon>Asteraceae</taxon>
        <taxon>Asteroideae</taxon>
        <taxon>Heliantheae alliance</taxon>
        <taxon>Heliantheae</taxon>
        <taxon>Helianthus</taxon>
    </lineage>
</organism>
<proteinExistence type="predicted"/>
<name>A0A9K3IWE3_HELAN</name>
<accession>A0A9K3IWE3</accession>
<dbReference type="Gramene" id="mRNA:HanXRQr2_Chr05g0194341">
    <property type="protein sequence ID" value="CDS:HanXRQr2_Chr05g0194341.1"/>
    <property type="gene ID" value="HanXRQr2_Chr05g0194341"/>
</dbReference>